<dbReference type="PROSITE" id="PS00018">
    <property type="entry name" value="EF_HAND_1"/>
    <property type="match status" value="1"/>
</dbReference>
<dbReference type="AlphaFoldDB" id="A0A167WEA5"/>
<feature type="region of interest" description="Disordered" evidence="1">
    <location>
        <begin position="429"/>
        <end position="451"/>
    </location>
</feature>
<organism evidence="2 3">
    <name type="scientific">Athelia psychrophila</name>
    <dbReference type="NCBI Taxonomy" id="1759441"/>
    <lineage>
        <taxon>Eukaryota</taxon>
        <taxon>Fungi</taxon>
        <taxon>Dikarya</taxon>
        <taxon>Basidiomycota</taxon>
        <taxon>Agaricomycotina</taxon>
        <taxon>Agaricomycetes</taxon>
        <taxon>Agaricomycetidae</taxon>
        <taxon>Atheliales</taxon>
        <taxon>Atheliaceae</taxon>
        <taxon>Athelia</taxon>
    </lineage>
</organism>
<dbReference type="Proteomes" id="UP000076532">
    <property type="component" value="Unassembled WGS sequence"/>
</dbReference>
<dbReference type="InterPro" id="IPR018247">
    <property type="entry name" value="EF_Hand_1_Ca_BS"/>
</dbReference>
<evidence type="ECO:0000313" key="3">
    <source>
        <dbReference type="Proteomes" id="UP000076532"/>
    </source>
</evidence>
<evidence type="ECO:0000313" key="2">
    <source>
        <dbReference type="EMBL" id="KZP05998.1"/>
    </source>
</evidence>
<feature type="region of interest" description="Disordered" evidence="1">
    <location>
        <begin position="312"/>
        <end position="345"/>
    </location>
</feature>
<keyword evidence="3" id="KW-1185">Reference proteome</keyword>
<proteinExistence type="predicted"/>
<accession>A0A167WEA5</accession>
<reference evidence="2 3" key="1">
    <citation type="journal article" date="2016" name="Mol. Biol. Evol.">
        <title>Comparative Genomics of Early-Diverging Mushroom-Forming Fungi Provides Insights into the Origins of Lignocellulose Decay Capabilities.</title>
        <authorList>
            <person name="Nagy L.G."/>
            <person name="Riley R."/>
            <person name="Tritt A."/>
            <person name="Adam C."/>
            <person name="Daum C."/>
            <person name="Floudas D."/>
            <person name="Sun H."/>
            <person name="Yadav J.S."/>
            <person name="Pangilinan J."/>
            <person name="Larsson K.H."/>
            <person name="Matsuura K."/>
            <person name="Barry K."/>
            <person name="Labutti K."/>
            <person name="Kuo R."/>
            <person name="Ohm R.A."/>
            <person name="Bhattacharya S.S."/>
            <person name="Shirouzu T."/>
            <person name="Yoshinaga Y."/>
            <person name="Martin F.M."/>
            <person name="Grigoriev I.V."/>
            <person name="Hibbett D.S."/>
        </authorList>
    </citation>
    <scope>NUCLEOTIDE SEQUENCE [LARGE SCALE GENOMIC DNA]</scope>
    <source>
        <strain evidence="2 3">CBS 109695</strain>
    </source>
</reference>
<gene>
    <name evidence="2" type="ORF">FIBSPDRAFT_331879</name>
</gene>
<evidence type="ECO:0000256" key="1">
    <source>
        <dbReference type="SAM" id="MobiDB-lite"/>
    </source>
</evidence>
<dbReference type="EMBL" id="KV417808">
    <property type="protein sequence ID" value="KZP05998.1"/>
    <property type="molecule type" value="Genomic_DNA"/>
</dbReference>
<dbReference type="OrthoDB" id="2122982at2759"/>
<evidence type="ECO:0008006" key="4">
    <source>
        <dbReference type="Google" id="ProtNLM"/>
    </source>
</evidence>
<protein>
    <recommendedName>
        <fullName evidence="4">EF-hand domain-containing protein</fullName>
    </recommendedName>
</protein>
<sequence length="905" mass="101380">MDSRSDETAKAVKEAESIVAESTKVTSKRTEKLDKIEDRIIEPTESGYYSTATDFYAQNEDGIKSAASDIAKSINLEAIQDDIRGFAESSRVLMSLLDEVAKLHPVVAVAVLAFKAVVTLELKRRDNDKKVIALHLQMQDMMTTLLQLRDIQQDHKGTDGRTVQDRLGGLMKDIARDIRNCGNVCDTYSKKHLLVKILKGPIYEGRLSDCATAFTDRQKDIRMALIIHTALKIGSVVAAVADVHETVESTSEAVDTILLFRMLDSSDEKELLKRVQANGGAKACMENDDILLELSTLREELRERQFGRKCSAASVEHGGARTRSTRRTRAGPEYTTRPPMVGRGGTYDATPVLPPPVSRQSPTYALPQYARNAPWGSGFSGPPIPTNGPYVGTPGEHQPNYYGPPSVYPGGYESPPLSQRLAEDALNPGREGAHYAAPGSPPSPPVSRLNPTYAPPQYAHDASWNPGYTRPAPVNGPYVGMPGEHQLNEYDPLPVYPGGYDSIPVGQRSAEDTLNPLKTELNQDVDKSLEKNLVVFRRQLDVQTRQLEDIVIREGDRVIAAVTSGPHERILDPDLRTIWKEMDWKRSVNSHEFVFSLHEYFTEKYSSSDPLQAYISSTVPKSAKEFRVAKQLANKKADNTRMLEYINMRHMQPLLEAFDDDGSGFVSIREVNQLSSTRPSDWSLPQWLSYWAAGWHYNTWDYKTKICGIIRTIYQERENLLPVNRALVDVYLAHPTLDDLTTLMWSLQSVDTAIDDQFRQRATAYAQQEESRIESNLDLMAYEIDAPSTLSLVTGPGRIERHLFPLLFLVMKHHLKIIRLAARVILNKEELMTAVNTITQVLDYVQERVTDLEAIFDQQNTSGASIHPQFNRFAFRMVSCPASSNLPLHLVCSSHAWLVSTRRKA</sequence>
<name>A0A167WEA5_9AGAM</name>